<protein>
    <recommendedName>
        <fullName evidence="3">Lipoprotein</fullName>
    </recommendedName>
</protein>
<gene>
    <name evidence="1" type="ORF">AMOR_14160</name>
</gene>
<evidence type="ECO:0000313" key="1">
    <source>
        <dbReference type="EMBL" id="BDG02420.1"/>
    </source>
</evidence>
<name>A0ABM7WSF7_9BACT</name>
<sequence length="264" mass="27547">MRFQGDALSRMLVVVLVLGAGAGCAAKPSSQPVHRFELLTYAEPANASDPATVESEQCLFGSYAAATPVLLLSEKDSTTCSVTTGRVGAVGTGNGDCTVLVGAERCKGTYALGVIGARGAYRQVEPHAITDEATRARLRQAISTGRAVEMASSRWKDALDGRSFEPSIFEAFSWSELDGGPILVRLKVDGDAEGGPWVTVSHGEVGAMAGPFTMQVPSGFTLDGRSYLSISVAVCTECGGVGTEVHAVEGGRLRRVLESFANAN</sequence>
<dbReference type="PROSITE" id="PS51257">
    <property type="entry name" value="PROKAR_LIPOPROTEIN"/>
    <property type="match status" value="1"/>
</dbReference>
<organism evidence="1 2">
    <name type="scientific">Anaeromyxobacter oryzae</name>
    <dbReference type="NCBI Taxonomy" id="2918170"/>
    <lineage>
        <taxon>Bacteria</taxon>
        <taxon>Pseudomonadati</taxon>
        <taxon>Myxococcota</taxon>
        <taxon>Myxococcia</taxon>
        <taxon>Myxococcales</taxon>
        <taxon>Cystobacterineae</taxon>
        <taxon>Anaeromyxobacteraceae</taxon>
        <taxon>Anaeromyxobacter</taxon>
    </lineage>
</organism>
<reference evidence="2" key="1">
    <citation type="journal article" date="2022" name="Int. J. Syst. Evol. Microbiol.">
        <title>Anaeromyxobacter oryzae sp. nov., Anaeromyxobacter diazotrophicus sp. nov. and Anaeromyxobacter paludicola sp. nov., isolated from paddy soils.</title>
        <authorList>
            <person name="Itoh H."/>
            <person name="Xu Z."/>
            <person name="Mise K."/>
            <person name="Masuda Y."/>
            <person name="Ushijima N."/>
            <person name="Hayakawa C."/>
            <person name="Shiratori Y."/>
            <person name="Senoo K."/>
        </authorList>
    </citation>
    <scope>NUCLEOTIDE SEQUENCE [LARGE SCALE GENOMIC DNA]</scope>
    <source>
        <strain evidence="2">Red232</strain>
    </source>
</reference>
<accession>A0ABM7WSF7</accession>
<keyword evidence="2" id="KW-1185">Reference proteome</keyword>
<dbReference type="Proteomes" id="UP001162891">
    <property type="component" value="Chromosome"/>
</dbReference>
<dbReference type="EMBL" id="AP025591">
    <property type="protein sequence ID" value="BDG02420.1"/>
    <property type="molecule type" value="Genomic_DNA"/>
</dbReference>
<evidence type="ECO:0000313" key="2">
    <source>
        <dbReference type="Proteomes" id="UP001162891"/>
    </source>
</evidence>
<evidence type="ECO:0008006" key="3">
    <source>
        <dbReference type="Google" id="ProtNLM"/>
    </source>
</evidence>
<proteinExistence type="predicted"/>